<keyword evidence="1" id="KW-1133">Transmembrane helix</keyword>
<gene>
    <name evidence="2" type="ORF">C7C56_014815</name>
</gene>
<dbReference type="Proteomes" id="UP000241421">
    <property type="component" value="Unassembled WGS sequence"/>
</dbReference>
<protein>
    <submittedName>
        <fullName evidence="2">Uncharacterized protein</fullName>
    </submittedName>
</protein>
<dbReference type="EMBL" id="PXWF02000237">
    <property type="protein sequence ID" value="PWF47614.1"/>
    <property type="molecule type" value="Genomic_DNA"/>
</dbReference>
<evidence type="ECO:0000256" key="1">
    <source>
        <dbReference type="SAM" id="Phobius"/>
    </source>
</evidence>
<keyword evidence="3" id="KW-1185">Reference proteome</keyword>
<keyword evidence="1" id="KW-0472">Membrane</keyword>
<comment type="caution">
    <text evidence="2">The sequence shown here is derived from an EMBL/GenBank/DDBJ whole genome shotgun (WGS) entry which is preliminary data.</text>
</comment>
<proteinExistence type="predicted"/>
<organism evidence="2 3">
    <name type="scientific">Massilia glaciei</name>
    <dbReference type="NCBI Taxonomy" id="1524097"/>
    <lineage>
        <taxon>Bacteria</taxon>
        <taxon>Pseudomonadati</taxon>
        <taxon>Pseudomonadota</taxon>
        <taxon>Betaproteobacteria</taxon>
        <taxon>Burkholderiales</taxon>
        <taxon>Oxalobacteraceae</taxon>
        <taxon>Telluria group</taxon>
        <taxon>Massilia</taxon>
    </lineage>
</organism>
<feature type="transmembrane region" description="Helical" evidence="1">
    <location>
        <begin position="41"/>
        <end position="60"/>
    </location>
</feature>
<feature type="transmembrane region" description="Helical" evidence="1">
    <location>
        <begin position="6"/>
        <end position="29"/>
    </location>
</feature>
<sequence>MVIWQGAGLIGIIIPIIFCLLGQLGLDLVMGSGYYSSHRWAPTLFLGLSAAVIWVLGYGISKIPGEHQVDPGTKKYVLVKPSHTVFFMPLQYFAFVVAAFAVWMLFPG</sequence>
<keyword evidence="1" id="KW-0812">Transmembrane</keyword>
<accession>A0A2U2HJL6</accession>
<dbReference type="AlphaFoldDB" id="A0A2U2HJL6"/>
<evidence type="ECO:0000313" key="3">
    <source>
        <dbReference type="Proteomes" id="UP000241421"/>
    </source>
</evidence>
<name>A0A2U2HJL6_9BURK</name>
<reference evidence="2 3" key="1">
    <citation type="submission" date="2018-04" db="EMBL/GenBank/DDBJ databases">
        <title>Massilia violaceinigra sp. nov., a novel purple-pigmented bacterium isolated from Tianshan glacier, Xinjiang, China.</title>
        <authorList>
            <person name="Wang H."/>
        </authorList>
    </citation>
    <scope>NUCLEOTIDE SEQUENCE [LARGE SCALE GENOMIC DNA]</scope>
    <source>
        <strain evidence="2 3">B448-2</strain>
    </source>
</reference>
<evidence type="ECO:0000313" key="2">
    <source>
        <dbReference type="EMBL" id="PWF47614.1"/>
    </source>
</evidence>
<feature type="transmembrane region" description="Helical" evidence="1">
    <location>
        <begin position="86"/>
        <end position="106"/>
    </location>
</feature>